<accession>A0AB34K5J0</accession>
<dbReference type="GO" id="GO:0004620">
    <property type="term" value="F:phospholipase activity"/>
    <property type="evidence" value="ECO:0007669"/>
    <property type="project" value="TreeGrafter"/>
</dbReference>
<dbReference type="InterPro" id="IPR001683">
    <property type="entry name" value="PX_dom"/>
</dbReference>
<dbReference type="SMART" id="SM01127">
    <property type="entry name" value="DDHD"/>
    <property type="match status" value="1"/>
</dbReference>
<feature type="compositionally biased region" description="Pro residues" evidence="1">
    <location>
        <begin position="224"/>
        <end position="236"/>
    </location>
</feature>
<dbReference type="PROSITE" id="PS50003">
    <property type="entry name" value="PH_DOMAIN"/>
    <property type="match status" value="1"/>
</dbReference>
<comment type="caution">
    <text evidence="5">The sequence shown here is derived from an EMBL/GenBank/DDBJ whole genome shotgun (WGS) entry which is preliminary data.</text>
</comment>
<dbReference type="AlphaFoldDB" id="A0AB34K5J0"/>
<feature type="domain" description="DDHD" evidence="4">
    <location>
        <begin position="410"/>
        <end position="579"/>
    </location>
</feature>
<dbReference type="PROSITE" id="PS51043">
    <property type="entry name" value="DDHD"/>
    <property type="match status" value="1"/>
</dbReference>
<dbReference type="InterPro" id="IPR011993">
    <property type="entry name" value="PH-like_dom_sf"/>
</dbReference>
<evidence type="ECO:0000313" key="5">
    <source>
        <dbReference type="EMBL" id="KAL1529754.1"/>
    </source>
</evidence>
<dbReference type="Pfam" id="PF02862">
    <property type="entry name" value="DDHD"/>
    <property type="match status" value="1"/>
</dbReference>
<feature type="region of interest" description="Disordered" evidence="1">
    <location>
        <begin position="1"/>
        <end position="39"/>
    </location>
</feature>
<feature type="compositionally biased region" description="Pro residues" evidence="1">
    <location>
        <begin position="125"/>
        <end position="161"/>
    </location>
</feature>
<feature type="compositionally biased region" description="Low complexity" evidence="1">
    <location>
        <begin position="212"/>
        <end position="223"/>
    </location>
</feature>
<gene>
    <name evidence="5" type="ORF">AB1Y20_000690</name>
</gene>
<dbReference type="GO" id="GO:0046872">
    <property type="term" value="F:metal ion binding"/>
    <property type="evidence" value="ECO:0007669"/>
    <property type="project" value="InterPro"/>
</dbReference>
<dbReference type="InterPro" id="IPR001849">
    <property type="entry name" value="PH_domain"/>
</dbReference>
<keyword evidence="6" id="KW-1185">Reference proteome</keyword>
<feature type="compositionally biased region" description="Pro residues" evidence="1">
    <location>
        <begin position="28"/>
        <end position="37"/>
    </location>
</feature>
<dbReference type="InterPro" id="IPR004177">
    <property type="entry name" value="DDHD_dom"/>
</dbReference>
<dbReference type="Pfam" id="PF00169">
    <property type="entry name" value="PH"/>
    <property type="match status" value="1"/>
</dbReference>
<dbReference type="InterPro" id="IPR058055">
    <property type="entry name" value="PA-PLA1"/>
</dbReference>
<dbReference type="SUPFAM" id="SSF50729">
    <property type="entry name" value="PH domain-like"/>
    <property type="match status" value="1"/>
</dbReference>
<evidence type="ECO:0000259" key="4">
    <source>
        <dbReference type="PROSITE" id="PS51043"/>
    </source>
</evidence>
<dbReference type="PANTHER" id="PTHR23509">
    <property type="entry name" value="PA-PL1 PHOSPHOLIPASE FAMILY"/>
    <property type="match status" value="1"/>
</dbReference>
<evidence type="ECO:0000259" key="2">
    <source>
        <dbReference type="PROSITE" id="PS50003"/>
    </source>
</evidence>
<feature type="compositionally biased region" description="Low complexity" evidence="1">
    <location>
        <begin position="162"/>
        <end position="179"/>
    </location>
</feature>
<organism evidence="5 6">
    <name type="scientific">Prymnesium parvum</name>
    <name type="common">Toxic golden alga</name>
    <dbReference type="NCBI Taxonomy" id="97485"/>
    <lineage>
        <taxon>Eukaryota</taxon>
        <taxon>Haptista</taxon>
        <taxon>Haptophyta</taxon>
        <taxon>Prymnesiophyceae</taxon>
        <taxon>Prymnesiales</taxon>
        <taxon>Prymnesiaceae</taxon>
        <taxon>Prymnesium</taxon>
    </lineage>
</organism>
<dbReference type="SUPFAM" id="SSF64268">
    <property type="entry name" value="PX domain"/>
    <property type="match status" value="1"/>
</dbReference>
<dbReference type="Proteomes" id="UP001515480">
    <property type="component" value="Unassembled WGS sequence"/>
</dbReference>
<feature type="region of interest" description="Disordered" evidence="1">
    <location>
        <begin position="436"/>
        <end position="456"/>
    </location>
</feature>
<dbReference type="PANTHER" id="PTHR23509:SF10">
    <property type="entry name" value="LD21067P"/>
    <property type="match status" value="1"/>
</dbReference>
<sequence length="1125" mass="120337">MASGSPERLGATAPSDGSSGDSEAHPDAPSPAEPPDPSVAFAASFEALLASLAAPRRAPLAALFHSCAPELVDFERRRRLLRSVDACCALLAHADDAEDVVMHVASPHLPKPPATSPPISSSPISSPPVSSPPISAPPISPPPDSSPPISAPPISPPPDSSPPVSSLPISSPPESSLPISSPPESSPPISSLPDSSPPAASPQLAPETADGAPESPSAAAAPAAAPPPATAASPPPLRHKPTKEHLLFLVHGIGQHDDFIDGAFLNWDGTEGMTGGNHEFRELLEGLVHAKFREVRMPLAVCSIEWHSKLHSTGVDDVLDACDPGGVQGLRSFIKGTMMDALSYTGGGNGQRVIDTIVAQLTAKYHAYKEDHPRADVAVSIFAHSLGSVISYDLLTHEGRTFQGINYPKLPFHVDNFFACGSPVAAFLLARKQAGLEHTPPHTPPPTPASPPSVARAPRPRCGAYFNIYSGVDPIAWLVAPVVASPADAPPAAPPPHAAARPVAHEQMKLLPPAKALPAQPSWGEVVRHLRSHDRRGETDQQVKSSGWVVSDVLNARNAHSCYWLSEDVAFFVLTQLLAPWAQSIPEPIDQHVDARAQAAYDLGPDLFTPLELLSNARECSQITGLQTPVVALLQRSAAGVRGAKAALHLYLYSHDARALPDLRGEIPLKGSLLSTPVSSGRKTKNVRIHVQVMGADGPGRLYELSAADYEDAAGWMAAMSQRVASVKLSEAEEPAADAEERRPSCSGRPSACSTDARPSADESAAEAAEEGARWGDAHFFGASRVGLLQKRGEGTMSRWHWRWFALAGERLLYYDRAPKLGKPRVALDVSSARLRLYAASLTMAWDVSEGRVHWLRADSIDSLRKWQSACHGLGIRTEWREAAPAMDSLLQALLENDDQLPAVGEELAREATPPAALTLIDASASWRSGRHRRAASDETGSSASWPSGKHRRAPSDGHSDGRARWRVSVSSYRVLQDDKGSFASFTVHAMRNGESFVSSRRYTEFVALHKQLHRRVAVTSLLPPLPPTRYFARLDPQYLLAKQAKMQEYLQALVALGPSSTHCCGEAGNTSSALISTVQAGLPRQAEHLKAPPEILRAIQEIVNAFLVGDLHREEAMDRRLSHS</sequence>
<dbReference type="GO" id="GO:0035091">
    <property type="term" value="F:phosphatidylinositol binding"/>
    <property type="evidence" value="ECO:0007669"/>
    <property type="project" value="InterPro"/>
</dbReference>
<proteinExistence type="predicted"/>
<feature type="region of interest" description="Disordered" evidence="1">
    <location>
        <begin position="108"/>
        <end position="240"/>
    </location>
</feature>
<protein>
    <submittedName>
        <fullName evidence="5">Uncharacterized protein</fullName>
    </submittedName>
</protein>
<dbReference type="Gene3D" id="3.30.1520.10">
    <property type="entry name" value="Phox-like domain"/>
    <property type="match status" value="1"/>
</dbReference>
<dbReference type="SMART" id="SM00233">
    <property type="entry name" value="PH"/>
    <property type="match status" value="2"/>
</dbReference>
<dbReference type="CDD" id="cd06093">
    <property type="entry name" value="PX_domain"/>
    <property type="match status" value="1"/>
</dbReference>
<dbReference type="GO" id="GO:0005737">
    <property type="term" value="C:cytoplasm"/>
    <property type="evidence" value="ECO:0007669"/>
    <property type="project" value="TreeGrafter"/>
</dbReference>
<feature type="domain" description="PH" evidence="2">
    <location>
        <begin position="782"/>
        <end position="876"/>
    </location>
</feature>
<dbReference type="PROSITE" id="PS50195">
    <property type="entry name" value="PX"/>
    <property type="match status" value="1"/>
</dbReference>
<name>A0AB34K5J0_PRYPA</name>
<feature type="compositionally biased region" description="Basic and acidic residues" evidence="1">
    <location>
        <begin position="954"/>
        <end position="963"/>
    </location>
</feature>
<dbReference type="EMBL" id="JBGBPQ010000001">
    <property type="protein sequence ID" value="KAL1529754.1"/>
    <property type="molecule type" value="Genomic_DNA"/>
</dbReference>
<evidence type="ECO:0000259" key="3">
    <source>
        <dbReference type="PROSITE" id="PS50195"/>
    </source>
</evidence>
<reference evidence="5 6" key="1">
    <citation type="journal article" date="2024" name="Science">
        <title>Giant polyketide synthase enzymes in the biosynthesis of giant marine polyether toxins.</title>
        <authorList>
            <person name="Fallon T.R."/>
            <person name="Shende V.V."/>
            <person name="Wierzbicki I.H."/>
            <person name="Pendleton A.L."/>
            <person name="Watervoot N.F."/>
            <person name="Auber R.P."/>
            <person name="Gonzalez D.J."/>
            <person name="Wisecaver J.H."/>
            <person name="Moore B.S."/>
        </authorList>
    </citation>
    <scope>NUCLEOTIDE SEQUENCE [LARGE SCALE GENOMIC DNA]</scope>
    <source>
        <strain evidence="5 6">12B1</strain>
    </source>
</reference>
<dbReference type="InterPro" id="IPR036871">
    <property type="entry name" value="PX_dom_sf"/>
</dbReference>
<dbReference type="Gene3D" id="2.30.29.30">
    <property type="entry name" value="Pleckstrin-homology domain (PH domain)/Phosphotyrosine-binding domain (PTB)"/>
    <property type="match status" value="1"/>
</dbReference>
<dbReference type="CDD" id="cd00821">
    <property type="entry name" value="PH"/>
    <property type="match status" value="2"/>
</dbReference>
<feature type="region of interest" description="Disordered" evidence="1">
    <location>
        <begin position="731"/>
        <end position="769"/>
    </location>
</feature>
<feature type="domain" description="PX" evidence="3">
    <location>
        <begin position="964"/>
        <end position="1114"/>
    </location>
</feature>
<feature type="region of interest" description="Disordered" evidence="1">
    <location>
        <begin position="929"/>
        <end position="963"/>
    </location>
</feature>
<evidence type="ECO:0000313" key="6">
    <source>
        <dbReference type="Proteomes" id="UP001515480"/>
    </source>
</evidence>
<feature type="compositionally biased region" description="Pro residues" evidence="1">
    <location>
        <begin position="441"/>
        <end position="451"/>
    </location>
</feature>
<evidence type="ECO:0000256" key="1">
    <source>
        <dbReference type="SAM" id="MobiDB-lite"/>
    </source>
</evidence>
<dbReference type="Pfam" id="PF00787">
    <property type="entry name" value="PX"/>
    <property type="match status" value="1"/>
</dbReference>